<evidence type="ECO:0000256" key="2">
    <source>
        <dbReference type="ARBA" id="ARBA00013346"/>
    </source>
</evidence>
<dbReference type="EMBL" id="CP001349">
    <property type="protein sequence ID" value="ACL61263.1"/>
    <property type="molecule type" value="Genomic_DNA"/>
</dbReference>
<dbReference type="Proteomes" id="UP000008207">
    <property type="component" value="Chromosome"/>
</dbReference>
<comment type="similarity">
    <text evidence="1">Belongs to the methyltransferase superfamily. L-isoaspartyl/D-aspartyl protein methyltransferase family.</text>
</comment>
<protein>
    <recommendedName>
        <fullName evidence="2">Protein-L-isoaspartate O-methyltransferase</fullName>
    </recommendedName>
    <alternativeName>
        <fullName evidence="3">Protein L-isoaspartyl methyltransferase</fullName>
    </alternativeName>
</protein>
<dbReference type="GO" id="GO:0004719">
    <property type="term" value="F:protein-L-isoaspartate (D-aspartate) O-methyltransferase activity"/>
    <property type="evidence" value="ECO:0007669"/>
    <property type="project" value="InterPro"/>
</dbReference>
<keyword evidence="5" id="KW-1185">Reference proteome</keyword>
<keyword evidence="4" id="KW-0489">Methyltransferase</keyword>
<dbReference type="InterPro" id="IPR029063">
    <property type="entry name" value="SAM-dependent_MTases_sf"/>
</dbReference>
<dbReference type="RefSeq" id="WP_015932836.1">
    <property type="nucleotide sequence ID" value="NC_011894.1"/>
</dbReference>
<dbReference type="KEGG" id="mno:Mnod_6494"/>
<gene>
    <name evidence="4" type="ordered locus">Mnod_6494</name>
</gene>
<keyword evidence="4" id="KW-0808">Transferase</keyword>
<evidence type="ECO:0000256" key="1">
    <source>
        <dbReference type="ARBA" id="ARBA00005369"/>
    </source>
</evidence>
<dbReference type="PANTHER" id="PTHR11579">
    <property type="entry name" value="PROTEIN-L-ISOASPARTATE O-METHYLTRANSFERASE"/>
    <property type="match status" value="1"/>
</dbReference>
<sequence>MLDYAQARRLMVDCQLRTFDVTDIALLDAFDGVPRERFVPEGREAFAYIDQPLALGTEEGETRSMPAPMVLARLLQALAVKPGERALDVATGLGYAAALLDRIGARPVGLESLPGLSAAARERLAAVTGKAIPVETGPLDRGAPQHGPYNVILINGRIERRPQALLEQLADGGRLACIQGEGRTGKATLWVRAGNAFGSRPLFDAAAPLLRAFATEPGFTF</sequence>
<dbReference type="PANTHER" id="PTHR11579:SF18">
    <property type="entry name" value="PROTEIN-L-ISOASPARTATE O-METHYLTRANSFERASE"/>
    <property type="match status" value="1"/>
</dbReference>
<dbReference type="SUPFAM" id="SSF53335">
    <property type="entry name" value="S-adenosyl-L-methionine-dependent methyltransferases"/>
    <property type="match status" value="1"/>
</dbReference>
<evidence type="ECO:0000313" key="5">
    <source>
        <dbReference type="Proteomes" id="UP000008207"/>
    </source>
</evidence>
<dbReference type="HOGENOM" id="CLU_055432_2_1_5"/>
<accession>B8ID97</accession>
<dbReference type="OrthoDB" id="9798496at2"/>
<dbReference type="eggNOG" id="COG2518">
    <property type="taxonomic scope" value="Bacteria"/>
</dbReference>
<evidence type="ECO:0000256" key="3">
    <source>
        <dbReference type="ARBA" id="ARBA00030757"/>
    </source>
</evidence>
<proteinExistence type="inferred from homology"/>
<dbReference type="InterPro" id="IPR000682">
    <property type="entry name" value="PCMT"/>
</dbReference>
<dbReference type="GO" id="GO:0005737">
    <property type="term" value="C:cytoplasm"/>
    <property type="evidence" value="ECO:0007669"/>
    <property type="project" value="TreeGrafter"/>
</dbReference>
<organism evidence="4 5">
    <name type="scientific">Methylobacterium nodulans (strain LMG 21967 / CNCM I-2342 / ORS 2060)</name>
    <dbReference type="NCBI Taxonomy" id="460265"/>
    <lineage>
        <taxon>Bacteria</taxon>
        <taxon>Pseudomonadati</taxon>
        <taxon>Pseudomonadota</taxon>
        <taxon>Alphaproteobacteria</taxon>
        <taxon>Hyphomicrobiales</taxon>
        <taxon>Methylobacteriaceae</taxon>
        <taxon>Methylobacterium</taxon>
    </lineage>
</organism>
<dbReference type="Gene3D" id="3.40.50.150">
    <property type="entry name" value="Vaccinia Virus protein VP39"/>
    <property type="match status" value="1"/>
</dbReference>
<reference evidence="4 5" key="1">
    <citation type="submission" date="2009-01" db="EMBL/GenBank/DDBJ databases">
        <title>Complete sequence of chromosome of Methylobacterium nodulans ORS 2060.</title>
        <authorList>
            <consortium name="US DOE Joint Genome Institute"/>
            <person name="Lucas S."/>
            <person name="Copeland A."/>
            <person name="Lapidus A."/>
            <person name="Glavina del Rio T."/>
            <person name="Dalin E."/>
            <person name="Tice H."/>
            <person name="Bruce D."/>
            <person name="Goodwin L."/>
            <person name="Pitluck S."/>
            <person name="Sims D."/>
            <person name="Brettin T."/>
            <person name="Detter J.C."/>
            <person name="Han C."/>
            <person name="Larimer F."/>
            <person name="Land M."/>
            <person name="Hauser L."/>
            <person name="Kyrpides N."/>
            <person name="Ivanova N."/>
            <person name="Marx C.J."/>
            <person name="Richardson P."/>
        </authorList>
    </citation>
    <scope>NUCLEOTIDE SEQUENCE [LARGE SCALE GENOMIC DNA]</scope>
    <source>
        <strain evidence="5">LMG 21967 / CNCM I-2342 / ORS 2060</strain>
    </source>
</reference>
<name>B8ID97_METNO</name>
<dbReference type="GO" id="GO:0032259">
    <property type="term" value="P:methylation"/>
    <property type="evidence" value="ECO:0007669"/>
    <property type="project" value="UniProtKB-KW"/>
</dbReference>
<evidence type="ECO:0000313" key="4">
    <source>
        <dbReference type="EMBL" id="ACL61263.1"/>
    </source>
</evidence>
<dbReference type="STRING" id="460265.Mnod_6494"/>
<dbReference type="Pfam" id="PF01135">
    <property type="entry name" value="PCMT"/>
    <property type="match status" value="1"/>
</dbReference>
<dbReference type="AlphaFoldDB" id="B8ID97"/>